<protein>
    <submittedName>
        <fullName evidence="1">Uncharacterized protein</fullName>
    </submittedName>
</protein>
<organism evidence="1 2">
    <name type="scientific">Sphingobium phage Lacusarx</name>
    <dbReference type="NCBI Taxonomy" id="1980139"/>
    <lineage>
        <taxon>Viruses</taxon>
        <taxon>Duplodnaviria</taxon>
        <taxon>Heunggongvirae</taxon>
        <taxon>Uroviricota</taxon>
        <taxon>Caudoviricetes</taxon>
        <taxon>Lacusarxvirus</taxon>
        <taxon>Lacusarxvirus lacusarx</taxon>
    </lineage>
</organism>
<proteinExistence type="predicted"/>
<keyword evidence="2" id="KW-1185">Reference proteome</keyword>
<evidence type="ECO:0000313" key="2">
    <source>
        <dbReference type="Proteomes" id="UP000223906"/>
    </source>
</evidence>
<dbReference type="Proteomes" id="UP000223906">
    <property type="component" value="Segment"/>
</dbReference>
<dbReference type="EMBL" id="KY629563">
    <property type="protein sequence ID" value="ARK07562.1"/>
    <property type="molecule type" value="Genomic_DNA"/>
</dbReference>
<sequence>MSLKNILHFLRRAPTEQTIVCIRTRVSPAELYEAIVHYDHWGSPYILHPNKGYRYVIRLHETGRTNETWFDGTEWKHKTGPAVTFGKAPADMFADLAS</sequence>
<evidence type="ECO:0000313" key="1">
    <source>
        <dbReference type="EMBL" id="ARK07562.1"/>
    </source>
</evidence>
<gene>
    <name evidence="1" type="ORF">LAV_00187</name>
</gene>
<name>A0A1W6DXR4_9CAUD</name>
<accession>A0A1W6DXR4</accession>
<reference evidence="1 2" key="1">
    <citation type="submission" date="2017-02" db="EMBL/GenBank/DDBJ databases">
        <title>The first characterized phage against a member of the ecologically important #sphingomonads reveals high dissimilarity against all other known phages.</title>
        <authorList>
            <person name="Nielsen T.K."/>
            <person name="Carstens A.B."/>
            <person name="Kot W."/>
            <person name="Lametsch R."/>
            <person name="Neve H."/>
            <person name="Hansen L.H."/>
        </authorList>
    </citation>
    <scope>NUCLEOTIDE SEQUENCE [LARGE SCALE GENOMIC DNA]</scope>
</reference>